<evidence type="ECO:0000313" key="1">
    <source>
        <dbReference type="EMBL" id="RVX38043.1"/>
    </source>
</evidence>
<protein>
    <recommendedName>
        <fullName evidence="3">FXSXX-COOH protein</fullName>
    </recommendedName>
</protein>
<dbReference type="EMBL" id="SAUN01000001">
    <property type="protein sequence ID" value="RVX38043.1"/>
    <property type="molecule type" value="Genomic_DNA"/>
</dbReference>
<gene>
    <name evidence="1" type="ORF">EDD27_0333</name>
</gene>
<sequence length="51" mass="5496">MRDGHYGSSMIDVSSVSLREMAMLDSAALREAVASCLTDVNDQMAAFQNSI</sequence>
<comment type="caution">
    <text evidence="1">The sequence shown here is derived from an EMBL/GenBank/DDBJ whole genome shotgun (WGS) entry which is preliminary data.</text>
</comment>
<keyword evidence="2" id="KW-1185">Reference proteome</keyword>
<dbReference type="RefSeq" id="WP_164903425.1">
    <property type="nucleotide sequence ID" value="NZ_JBNJMQ010000001.1"/>
</dbReference>
<dbReference type="AlphaFoldDB" id="A0A438LXB9"/>
<organism evidence="1 2">
    <name type="scientific">Nonomuraea polychroma</name>
    <dbReference type="NCBI Taxonomy" id="46176"/>
    <lineage>
        <taxon>Bacteria</taxon>
        <taxon>Bacillati</taxon>
        <taxon>Actinomycetota</taxon>
        <taxon>Actinomycetes</taxon>
        <taxon>Streptosporangiales</taxon>
        <taxon>Streptosporangiaceae</taxon>
        <taxon>Nonomuraea</taxon>
    </lineage>
</organism>
<evidence type="ECO:0008006" key="3">
    <source>
        <dbReference type="Google" id="ProtNLM"/>
    </source>
</evidence>
<evidence type="ECO:0000313" key="2">
    <source>
        <dbReference type="Proteomes" id="UP000284824"/>
    </source>
</evidence>
<dbReference type="Proteomes" id="UP000284824">
    <property type="component" value="Unassembled WGS sequence"/>
</dbReference>
<reference evidence="1 2" key="1">
    <citation type="submission" date="2019-01" db="EMBL/GenBank/DDBJ databases">
        <title>Sequencing the genomes of 1000 actinobacteria strains.</title>
        <authorList>
            <person name="Klenk H.-P."/>
        </authorList>
    </citation>
    <scope>NUCLEOTIDE SEQUENCE [LARGE SCALE GENOMIC DNA]</scope>
    <source>
        <strain evidence="1 2">DSM 43925</strain>
    </source>
</reference>
<accession>A0A438LXB9</accession>
<name>A0A438LXB9_9ACTN</name>
<proteinExistence type="predicted"/>